<keyword evidence="1" id="KW-0479">Metal-binding</keyword>
<dbReference type="Gene3D" id="3.30.160.60">
    <property type="entry name" value="Classic Zinc Finger"/>
    <property type="match status" value="1"/>
</dbReference>
<gene>
    <name evidence="4" type="ORF">PFISCL1PPCAC_7222</name>
</gene>
<dbReference type="PROSITE" id="PS50157">
    <property type="entry name" value="ZINC_FINGER_C2H2_2"/>
    <property type="match status" value="1"/>
</dbReference>
<dbReference type="Proteomes" id="UP001432322">
    <property type="component" value="Unassembled WGS sequence"/>
</dbReference>
<keyword evidence="5" id="KW-1185">Reference proteome</keyword>
<evidence type="ECO:0000259" key="3">
    <source>
        <dbReference type="PROSITE" id="PS50157"/>
    </source>
</evidence>
<evidence type="ECO:0000313" key="5">
    <source>
        <dbReference type="Proteomes" id="UP001432322"/>
    </source>
</evidence>
<keyword evidence="1" id="KW-0862">Zinc</keyword>
<feature type="non-terminal residue" evidence="4">
    <location>
        <position position="1"/>
    </location>
</feature>
<feature type="compositionally biased region" description="Polar residues" evidence="2">
    <location>
        <begin position="62"/>
        <end position="77"/>
    </location>
</feature>
<dbReference type="InterPro" id="IPR036236">
    <property type="entry name" value="Znf_C2H2_sf"/>
</dbReference>
<dbReference type="EMBL" id="BTSY01000002">
    <property type="protein sequence ID" value="GMT15925.1"/>
    <property type="molecule type" value="Genomic_DNA"/>
</dbReference>
<comment type="caution">
    <text evidence="4">The sequence shown here is derived from an EMBL/GenBank/DDBJ whole genome shotgun (WGS) entry which is preliminary data.</text>
</comment>
<reference evidence="4" key="1">
    <citation type="submission" date="2023-10" db="EMBL/GenBank/DDBJ databases">
        <title>Genome assembly of Pristionchus species.</title>
        <authorList>
            <person name="Yoshida K."/>
            <person name="Sommer R.J."/>
        </authorList>
    </citation>
    <scope>NUCLEOTIDE SEQUENCE</scope>
    <source>
        <strain evidence="4">RS5133</strain>
    </source>
</reference>
<dbReference type="AlphaFoldDB" id="A0AAV5VBI9"/>
<dbReference type="GO" id="GO:0008270">
    <property type="term" value="F:zinc ion binding"/>
    <property type="evidence" value="ECO:0007669"/>
    <property type="project" value="UniProtKB-KW"/>
</dbReference>
<organism evidence="4 5">
    <name type="scientific">Pristionchus fissidentatus</name>
    <dbReference type="NCBI Taxonomy" id="1538716"/>
    <lineage>
        <taxon>Eukaryota</taxon>
        <taxon>Metazoa</taxon>
        <taxon>Ecdysozoa</taxon>
        <taxon>Nematoda</taxon>
        <taxon>Chromadorea</taxon>
        <taxon>Rhabditida</taxon>
        <taxon>Rhabditina</taxon>
        <taxon>Diplogasteromorpha</taxon>
        <taxon>Diplogasteroidea</taxon>
        <taxon>Neodiplogasteridae</taxon>
        <taxon>Pristionchus</taxon>
    </lineage>
</organism>
<name>A0AAV5VBI9_9BILA</name>
<sequence>DATFFDIFYLKSHQSIHAGERQFKCTACAKSYAHKTSLAAHIRRCHSKRRPPFQDEIRTTEGAASSENVPSEIQETI</sequence>
<keyword evidence="1" id="KW-0863">Zinc-finger</keyword>
<evidence type="ECO:0000313" key="4">
    <source>
        <dbReference type="EMBL" id="GMT15925.1"/>
    </source>
</evidence>
<feature type="domain" description="C2H2-type" evidence="3">
    <location>
        <begin position="23"/>
        <end position="51"/>
    </location>
</feature>
<protein>
    <recommendedName>
        <fullName evidence="3">C2H2-type domain-containing protein</fullName>
    </recommendedName>
</protein>
<proteinExistence type="predicted"/>
<evidence type="ECO:0000256" key="1">
    <source>
        <dbReference type="PROSITE-ProRule" id="PRU00042"/>
    </source>
</evidence>
<evidence type="ECO:0000256" key="2">
    <source>
        <dbReference type="SAM" id="MobiDB-lite"/>
    </source>
</evidence>
<dbReference type="FunFam" id="3.30.160.60:FF:001325">
    <property type="entry name" value="zinc finger protein 200"/>
    <property type="match status" value="1"/>
</dbReference>
<dbReference type="InterPro" id="IPR013087">
    <property type="entry name" value="Znf_C2H2_type"/>
</dbReference>
<dbReference type="PROSITE" id="PS00028">
    <property type="entry name" value="ZINC_FINGER_C2H2_1"/>
    <property type="match status" value="1"/>
</dbReference>
<dbReference type="SUPFAM" id="SSF57667">
    <property type="entry name" value="beta-beta-alpha zinc fingers"/>
    <property type="match status" value="1"/>
</dbReference>
<feature type="region of interest" description="Disordered" evidence="2">
    <location>
        <begin position="49"/>
        <end position="77"/>
    </location>
</feature>
<accession>A0AAV5VBI9</accession>